<feature type="transmembrane region" description="Helical" evidence="5">
    <location>
        <begin position="61"/>
        <end position="83"/>
    </location>
</feature>
<evidence type="ECO:0000256" key="1">
    <source>
        <dbReference type="ARBA" id="ARBA00004141"/>
    </source>
</evidence>
<feature type="transmembrane region" description="Helical" evidence="5">
    <location>
        <begin position="95"/>
        <end position="110"/>
    </location>
</feature>
<evidence type="ECO:0000256" key="5">
    <source>
        <dbReference type="SAM" id="Phobius"/>
    </source>
</evidence>
<feature type="transmembrane region" description="Helical" evidence="5">
    <location>
        <begin position="117"/>
        <end position="137"/>
    </location>
</feature>
<evidence type="ECO:0000256" key="4">
    <source>
        <dbReference type="ARBA" id="ARBA00023136"/>
    </source>
</evidence>
<feature type="transmembrane region" description="Helical" evidence="5">
    <location>
        <begin position="12"/>
        <end position="32"/>
    </location>
</feature>
<organism evidence="7 8">
    <name type="scientific">Candidatus Thiothrix anitrata</name>
    <dbReference type="NCBI Taxonomy" id="2823902"/>
    <lineage>
        <taxon>Bacteria</taxon>
        <taxon>Pseudomonadati</taxon>
        <taxon>Pseudomonadota</taxon>
        <taxon>Gammaproteobacteria</taxon>
        <taxon>Thiotrichales</taxon>
        <taxon>Thiotrichaceae</taxon>
        <taxon>Thiothrix</taxon>
    </lineage>
</organism>
<evidence type="ECO:0000256" key="3">
    <source>
        <dbReference type="ARBA" id="ARBA00022989"/>
    </source>
</evidence>
<feature type="transmembrane region" description="Helical" evidence="5">
    <location>
        <begin position="370"/>
        <end position="390"/>
    </location>
</feature>
<feature type="transmembrane region" description="Helical" evidence="5">
    <location>
        <begin position="234"/>
        <end position="254"/>
    </location>
</feature>
<keyword evidence="4 5" id="KW-0472">Membrane</keyword>
<proteinExistence type="predicted"/>
<evidence type="ECO:0000313" key="7">
    <source>
        <dbReference type="EMBL" id="QTR48840.1"/>
    </source>
</evidence>
<evidence type="ECO:0000256" key="2">
    <source>
        <dbReference type="ARBA" id="ARBA00022692"/>
    </source>
</evidence>
<feature type="transmembrane region" description="Helical" evidence="5">
    <location>
        <begin position="183"/>
        <end position="200"/>
    </location>
</feature>
<feature type="transmembrane region" description="Helical" evidence="5">
    <location>
        <begin position="339"/>
        <end position="358"/>
    </location>
</feature>
<dbReference type="InterPro" id="IPR051533">
    <property type="entry name" value="WaaL-like"/>
</dbReference>
<keyword evidence="7" id="KW-0436">Ligase</keyword>
<dbReference type="Pfam" id="PF04932">
    <property type="entry name" value="Wzy_C"/>
    <property type="match status" value="1"/>
</dbReference>
<sequence length="419" mass="47657">MNISLSRVMLRFSTDDVIFGILLFLVFCLPISEAGKNIAALLLLVFKVFSYLVRKSYNYQFYFVDFLLLLFFLMAALSVIFSYPYPNAWRELKDVFMYLSLAWVIIHSIFSKKQIIILLIVLLVSTVFGMLDGLWKWKVTHEKIFFELHSVGFTTQTAIYMAIISCWSLVFSFVLWFKKSFPLALLVSVSAAFSVFVLLIGESRGAVLAFFTGSIFGMFWIYRKFLHTVKARVMTLFALIALITVPFLFNPYIIDKTVSKFQAGGITSISSGRDLIANVSLAAFNEYLWLGVGAGNHGKITEDDVKSWFIISGREYIESDYIYKYHPHNLFLGTMAERGLLGFIALLGLLIFWGWVVFRFSPESDSNQDYWGAWILSISALSVVIVAGLFNTTLHHEHGQLAMLGFGVFFSILKRDGVI</sequence>
<evidence type="ECO:0000313" key="8">
    <source>
        <dbReference type="Proteomes" id="UP000672027"/>
    </source>
</evidence>
<feature type="transmembrane region" description="Helical" evidence="5">
    <location>
        <begin position="157"/>
        <end position="176"/>
    </location>
</feature>
<accession>A0ABX7X6Q6</accession>
<reference evidence="7 8" key="1">
    <citation type="submission" date="2021-04" db="EMBL/GenBank/DDBJ databases">
        <title>Genomics, taxonomy and metabolism of representatives of sulfur bacteria of the genus Thiothrix: Thiothrix fructosivorans QT, Thiothrix unzii A1T and three new species, Thiothrix subterranea sp. nov., Thiothrix litoralis sp. nov. and 'Candidatus Thiothrix anitrata' sp. nov.</title>
        <authorList>
            <person name="Ravin N.V."/>
            <person name="Smolyakov D."/>
            <person name="Rudenko T.S."/>
            <person name="Mardanov A.V."/>
            <person name="Beletsky A.V."/>
            <person name="Markov N.D."/>
            <person name="Fomenkov A.I."/>
            <person name="Roberts R.J."/>
            <person name="Karnachuk O.V."/>
            <person name="Novikov A."/>
            <person name="Grabovich M.Y."/>
        </authorList>
    </citation>
    <scope>NUCLEOTIDE SEQUENCE [LARGE SCALE GENOMIC DNA]</scope>
    <source>
        <strain evidence="7 8">A52</strain>
    </source>
</reference>
<dbReference type="InterPro" id="IPR007016">
    <property type="entry name" value="O-antigen_ligase-rel_domated"/>
</dbReference>
<keyword evidence="2 5" id="KW-0812">Transmembrane</keyword>
<dbReference type="PANTHER" id="PTHR37422:SF13">
    <property type="entry name" value="LIPOPOLYSACCHARIDE BIOSYNTHESIS PROTEIN PA4999-RELATED"/>
    <property type="match status" value="1"/>
</dbReference>
<feature type="transmembrane region" description="Helical" evidence="5">
    <location>
        <begin position="206"/>
        <end position="222"/>
    </location>
</feature>
<dbReference type="GO" id="GO:0016874">
    <property type="term" value="F:ligase activity"/>
    <property type="evidence" value="ECO:0007669"/>
    <property type="project" value="UniProtKB-KW"/>
</dbReference>
<dbReference type="PANTHER" id="PTHR37422">
    <property type="entry name" value="TEICHURONIC ACID BIOSYNTHESIS PROTEIN TUAE"/>
    <property type="match status" value="1"/>
</dbReference>
<evidence type="ECO:0000259" key="6">
    <source>
        <dbReference type="Pfam" id="PF04932"/>
    </source>
</evidence>
<name>A0ABX7X6Q6_9GAMM</name>
<dbReference type="RefSeq" id="WP_210225719.1">
    <property type="nucleotide sequence ID" value="NZ_CP072800.1"/>
</dbReference>
<keyword evidence="3 5" id="KW-1133">Transmembrane helix</keyword>
<comment type="subcellular location">
    <subcellularLocation>
        <location evidence="1">Membrane</location>
        <topology evidence="1">Multi-pass membrane protein</topology>
    </subcellularLocation>
</comment>
<dbReference type="EMBL" id="CP072800">
    <property type="protein sequence ID" value="QTR48840.1"/>
    <property type="molecule type" value="Genomic_DNA"/>
</dbReference>
<keyword evidence="8" id="KW-1185">Reference proteome</keyword>
<feature type="domain" description="O-antigen ligase-related" evidence="6">
    <location>
        <begin position="190"/>
        <end position="347"/>
    </location>
</feature>
<protein>
    <submittedName>
        <fullName evidence="7">O-antigen ligase family protein</fullName>
    </submittedName>
</protein>
<gene>
    <name evidence="7" type="ORF">J8380_11150</name>
</gene>
<dbReference type="Proteomes" id="UP000672027">
    <property type="component" value="Chromosome"/>
</dbReference>